<organism evidence="4 5">
    <name type="scientific">Exophiala mesophila</name>
    <name type="common">Black yeast-like fungus</name>
    <dbReference type="NCBI Taxonomy" id="212818"/>
    <lineage>
        <taxon>Eukaryota</taxon>
        <taxon>Fungi</taxon>
        <taxon>Dikarya</taxon>
        <taxon>Ascomycota</taxon>
        <taxon>Pezizomycotina</taxon>
        <taxon>Eurotiomycetes</taxon>
        <taxon>Chaetothyriomycetidae</taxon>
        <taxon>Chaetothyriales</taxon>
        <taxon>Herpotrichiellaceae</taxon>
        <taxon>Exophiala</taxon>
    </lineage>
</organism>
<dbReference type="Gene3D" id="3.40.50.720">
    <property type="entry name" value="NAD(P)-binding Rossmann-like Domain"/>
    <property type="match status" value="1"/>
</dbReference>
<protein>
    <recommendedName>
        <fullName evidence="3">NAD-dependent epimerase/dehydratase domain-containing protein</fullName>
    </recommendedName>
</protein>
<gene>
    <name evidence="4" type="ORF">PV10_04485</name>
</gene>
<keyword evidence="5" id="KW-1185">Reference proteome</keyword>
<dbReference type="HOGENOM" id="CLU_007383_9_2_1"/>
<evidence type="ECO:0000313" key="5">
    <source>
        <dbReference type="Proteomes" id="UP000054302"/>
    </source>
</evidence>
<accession>A0A0D2A2F9</accession>
<proteinExistence type="inferred from homology"/>
<dbReference type="PANTHER" id="PTHR10366:SF562">
    <property type="entry name" value="ALDEHYDE REDUCTASE II (AFU_ORTHOLOGUE AFUA_1G11360)"/>
    <property type="match status" value="1"/>
</dbReference>
<feature type="domain" description="NAD-dependent epimerase/dehydratase" evidence="3">
    <location>
        <begin position="31"/>
        <end position="284"/>
    </location>
</feature>
<dbReference type="RefSeq" id="XP_016224832.1">
    <property type="nucleotide sequence ID" value="XM_016369044.1"/>
</dbReference>
<dbReference type="EMBL" id="KN847522">
    <property type="protein sequence ID" value="KIV93258.1"/>
    <property type="molecule type" value="Genomic_DNA"/>
</dbReference>
<evidence type="ECO:0000256" key="1">
    <source>
        <dbReference type="ARBA" id="ARBA00023002"/>
    </source>
</evidence>
<dbReference type="OMA" id="SNTWNDS"/>
<dbReference type="InterPro" id="IPR036291">
    <property type="entry name" value="NAD(P)-bd_dom_sf"/>
</dbReference>
<dbReference type="GO" id="GO:0016616">
    <property type="term" value="F:oxidoreductase activity, acting on the CH-OH group of donors, NAD or NADP as acceptor"/>
    <property type="evidence" value="ECO:0007669"/>
    <property type="project" value="TreeGrafter"/>
</dbReference>
<evidence type="ECO:0000313" key="4">
    <source>
        <dbReference type="EMBL" id="KIV93258.1"/>
    </source>
</evidence>
<dbReference type="STRING" id="212818.A0A0D2A2F9"/>
<dbReference type="AlphaFoldDB" id="A0A0D2A2F9"/>
<evidence type="ECO:0000259" key="3">
    <source>
        <dbReference type="Pfam" id="PF01370"/>
    </source>
</evidence>
<comment type="similarity">
    <text evidence="2">Belongs to the NAD(P)-dependent epimerase/dehydratase family. Dihydroflavonol-4-reductase subfamily.</text>
</comment>
<dbReference type="Proteomes" id="UP000054302">
    <property type="component" value="Unassembled WGS sequence"/>
</dbReference>
<reference evidence="4 5" key="1">
    <citation type="submission" date="2015-01" db="EMBL/GenBank/DDBJ databases">
        <title>The Genome Sequence of Exophiala mesophila CBS40295.</title>
        <authorList>
            <consortium name="The Broad Institute Genomics Platform"/>
            <person name="Cuomo C."/>
            <person name="de Hoog S."/>
            <person name="Gorbushina A."/>
            <person name="Stielow B."/>
            <person name="Teixiera M."/>
            <person name="Abouelleil A."/>
            <person name="Chapman S.B."/>
            <person name="Priest M."/>
            <person name="Young S.K."/>
            <person name="Wortman J."/>
            <person name="Nusbaum C."/>
            <person name="Birren B."/>
        </authorList>
    </citation>
    <scope>NUCLEOTIDE SEQUENCE [LARGE SCALE GENOMIC DNA]</scope>
    <source>
        <strain evidence="4 5">CBS 40295</strain>
    </source>
</reference>
<dbReference type="PANTHER" id="PTHR10366">
    <property type="entry name" value="NAD DEPENDENT EPIMERASE/DEHYDRATASE"/>
    <property type="match status" value="1"/>
</dbReference>
<keyword evidence="1" id="KW-0560">Oxidoreductase</keyword>
<dbReference type="SUPFAM" id="SSF51735">
    <property type="entry name" value="NAD(P)-binding Rossmann-fold domains"/>
    <property type="match status" value="1"/>
</dbReference>
<dbReference type="OrthoDB" id="2735536at2759"/>
<dbReference type="Pfam" id="PF01370">
    <property type="entry name" value="Epimerase"/>
    <property type="match status" value="1"/>
</dbReference>
<dbReference type="InterPro" id="IPR001509">
    <property type="entry name" value="Epimerase_deHydtase"/>
</dbReference>
<dbReference type="InterPro" id="IPR050425">
    <property type="entry name" value="NAD(P)_dehydrat-like"/>
</dbReference>
<dbReference type="VEuPathDB" id="FungiDB:PV10_04485"/>
<name>A0A0D2A2F9_EXOME</name>
<evidence type="ECO:0000256" key="2">
    <source>
        <dbReference type="ARBA" id="ARBA00023445"/>
    </source>
</evidence>
<dbReference type="GeneID" id="27322330"/>
<sequence>MPGSTLGSSSHSQAMAQTSRSLRSLPQDALMLVTGANGYIGSTVINLLLAEGYRVRGTVRSEKPWLDRLFHDKYGSTRYETVVIPNLAAPGELEKALEGVWGVVHVASDLTLDPDRERVINGTIAHTTAILQAANNASTVQSFVLTSSSTACLIPVPNKEGIVIDEDTWNEAAIAAAWDPNTSNEDLPYNIYAASKTEGEKALWKFVKETNPRFAVNTVLPAANYGTILAPEITGSTMGWVRQLLFGNAEVFTNTPPQWFVNVEDCARLHVAALLDREVNHQRIFAFAETVNWTQAVSILRELRPDNTNIPNPPPNEGKDLSVIIPRDKAEALLRRFWGVEGFKNLKESISDGIEDL</sequence>